<evidence type="ECO:0000313" key="1">
    <source>
        <dbReference type="EMBL" id="KAL3689885.1"/>
    </source>
</evidence>
<comment type="caution">
    <text evidence="1">The sequence shown here is derived from an EMBL/GenBank/DDBJ whole genome shotgun (WGS) entry which is preliminary data.</text>
</comment>
<dbReference type="Proteomes" id="UP001633002">
    <property type="component" value="Unassembled WGS sequence"/>
</dbReference>
<dbReference type="EMBL" id="JBJQOH010000004">
    <property type="protein sequence ID" value="KAL3689885.1"/>
    <property type="molecule type" value="Genomic_DNA"/>
</dbReference>
<organism evidence="1 2">
    <name type="scientific">Riccia sorocarpa</name>
    <dbReference type="NCBI Taxonomy" id="122646"/>
    <lineage>
        <taxon>Eukaryota</taxon>
        <taxon>Viridiplantae</taxon>
        <taxon>Streptophyta</taxon>
        <taxon>Embryophyta</taxon>
        <taxon>Marchantiophyta</taxon>
        <taxon>Marchantiopsida</taxon>
        <taxon>Marchantiidae</taxon>
        <taxon>Marchantiales</taxon>
        <taxon>Ricciaceae</taxon>
        <taxon>Riccia</taxon>
    </lineage>
</organism>
<dbReference type="AlphaFoldDB" id="A0ABD3HIE2"/>
<protein>
    <submittedName>
        <fullName evidence="1">Uncharacterized protein</fullName>
    </submittedName>
</protein>
<reference evidence="1 2" key="1">
    <citation type="submission" date="2024-09" db="EMBL/GenBank/DDBJ databases">
        <title>Chromosome-scale assembly of Riccia sorocarpa.</title>
        <authorList>
            <person name="Paukszto L."/>
        </authorList>
    </citation>
    <scope>NUCLEOTIDE SEQUENCE [LARGE SCALE GENOMIC DNA]</scope>
    <source>
        <strain evidence="1">LP-2024</strain>
        <tissue evidence="1">Aerial parts of the thallus</tissue>
    </source>
</reference>
<sequence length="178" mass="19978">MTESGYLFQFQSHIVNQSRYRFRIAPSVSPESRPGGIVILRPDSSVHTVRKGFVLFAMVESGMATAESKEVITLKETKAWLQSKSAGGSRVVRARLSRIGFRGKATYVGCPMCAKSIHARDRCVHDITSPKSFYRLKAYLEDATGELEATAWEATRCFTGMPLEEYVAKEMREEESEI</sequence>
<accession>A0ABD3HIE2</accession>
<dbReference type="Gene3D" id="2.40.50.140">
    <property type="entry name" value="Nucleic acid-binding proteins"/>
    <property type="match status" value="1"/>
</dbReference>
<name>A0ABD3HIE2_9MARC</name>
<dbReference type="InterPro" id="IPR012340">
    <property type="entry name" value="NA-bd_OB-fold"/>
</dbReference>
<dbReference type="SUPFAM" id="SSF50249">
    <property type="entry name" value="Nucleic acid-binding proteins"/>
    <property type="match status" value="1"/>
</dbReference>
<gene>
    <name evidence="1" type="ORF">R1sor_016194</name>
</gene>
<proteinExistence type="predicted"/>
<keyword evidence="2" id="KW-1185">Reference proteome</keyword>
<evidence type="ECO:0000313" key="2">
    <source>
        <dbReference type="Proteomes" id="UP001633002"/>
    </source>
</evidence>